<name>A0A098EET0_9ZZZZ</name>
<dbReference type="EMBL" id="CCXY01000348">
    <property type="protein sequence ID" value="CEG13535.1"/>
    <property type="molecule type" value="Genomic_DNA"/>
</dbReference>
<sequence length="69" mass="7683">MLYNGYNYTKTSGDCNDTSNAQHPGATEIYNLLDDNCNNKTDECSPANSSVNNTLYCNENATMTVKKEY</sequence>
<protein>
    <submittedName>
        <fullName evidence="1">Uncharacterized protein</fullName>
    </submittedName>
</protein>
<accession>A0A098EET0</accession>
<proteinExistence type="predicted"/>
<dbReference type="Pfam" id="PF11617">
    <property type="entry name" value="Cu-binding_MopE"/>
    <property type="match status" value="1"/>
</dbReference>
<organism evidence="1">
    <name type="scientific">groundwater metagenome</name>
    <dbReference type="NCBI Taxonomy" id="717931"/>
    <lineage>
        <taxon>unclassified sequences</taxon>
        <taxon>metagenomes</taxon>
        <taxon>ecological metagenomes</taxon>
    </lineage>
</organism>
<reference evidence="1" key="1">
    <citation type="submission" date="2014-09" db="EMBL/GenBank/DDBJ databases">
        <authorList>
            <person name="Probst J Alexander"/>
        </authorList>
    </citation>
    <scope>NUCLEOTIDE SEQUENCE</scope>
</reference>
<evidence type="ECO:0000313" key="1">
    <source>
        <dbReference type="EMBL" id="CEG13535.1"/>
    </source>
</evidence>
<dbReference type="InterPro" id="IPR021655">
    <property type="entry name" value="Put_metal-bd"/>
</dbReference>
<gene>
    <name evidence="1" type="ORF">MSIBF_A4110005</name>
</gene>
<dbReference type="AlphaFoldDB" id="A0A098EET0"/>